<proteinExistence type="predicted"/>
<dbReference type="PANTHER" id="PTHR31540:SF1">
    <property type="entry name" value="CENTROSOMAL PROTEIN OF 131 KDA"/>
    <property type="match status" value="1"/>
</dbReference>
<evidence type="ECO:0000313" key="4">
    <source>
        <dbReference type="Proteomes" id="UP001148838"/>
    </source>
</evidence>
<feature type="coiled-coil region" evidence="1">
    <location>
        <begin position="1165"/>
        <end position="1199"/>
    </location>
</feature>
<feature type="non-terminal residue" evidence="3">
    <location>
        <position position="1"/>
    </location>
</feature>
<organism evidence="3 4">
    <name type="scientific">Periplaneta americana</name>
    <name type="common">American cockroach</name>
    <name type="synonym">Blatta americana</name>
    <dbReference type="NCBI Taxonomy" id="6978"/>
    <lineage>
        <taxon>Eukaryota</taxon>
        <taxon>Metazoa</taxon>
        <taxon>Ecdysozoa</taxon>
        <taxon>Arthropoda</taxon>
        <taxon>Hexapoda</taxon>
        <taxon>Insecta</taxon>
        <taxon>Pterygota</taxon>
        <taxon>Neoptera</taxon>
        <taxon>Polyneoptera</taxon>
        <taxon>Dictyoptera</taxon>
        <taxon>Blattodea</taxon>
        <taxon>Blattoidea</taxon>
        <taxon>Blattidae</taxon>
        <taxon>Blattinae</taxon>
        <taxon>Periplaneta</taxon>
    </lineage>
</organism>
<evidence type="ECO:0000256" key="1">
    <source>
        <dbReference type="SAM" id="Coils"/>
    </source>
</evidence>
<keyword evidence="4" id="KW-1185">Reference proteome</keyword>
<dbReference type="InterPro" id="IPR030465">
    <property type="entry name" value="CEP131"/>
</dbReference>
<dbReference type="Proteomes" id="UP001148838">
    <property type="component" value="Unassembled WGS sequence"/>
</dbReference>
<feature type="compositionally biased region" description="Low complexity" evidence="2">
    <location>
        <begin position="24"/>
        <end position="35"/>
    </location>
</feature>
<feature type="coiled-coil region" evidence="1">
    <location>
        <begin position="1226"/>
        <end position="1253"/>
    </location>
</feature>
<protein>
    <submittedName>
        <fullName evidence="3">Uncharacterized protein</fullName>
    </submittedName>
</protein>
<gene>
    <name evidence="3" type="ORF">ANN_12268</name>
</gene>
<dbReference type="EMBL" id="JAJSOF020000009">
    <property type="protein sequence ID" value="KAJ4445587.1"/>
    <property type="molecule type" value="Genomic_DNA"/>
</dbReference>
<feature type="region of interest" description="Disordered" evidence="2">
    <location>
        <begin position="1"/>
        <end position="35"/>
    </location>
</feature>
<feature type="coiled-coil region" evidence="1">
    <location>
        <begin position="846"/>
        <end position="980"/>
    </location>
</feature>
<keyword evidence="1" id="KW-0175">Coiled coil</keyword>
<accession>A0ABQ8TGS6</accession>
<evidence type="ECO:0000256" key="2">
    <source>
        <dbReference type="SAM" id="MobiDB-lite"/>
    </source>
</evidence>
<feature type="coiled-coil region" evidence="1">
    <location>
        <begin position="1031"/>
        <end position="1112"/>
    </location>
</feature>
<comment type="caution">
    <text evidence="3">The sequence shown here is derived from an EMBL/GenBank/DDBJ whole genome shotgun (WGS) entry which is preliminary data.</text>
</comment>
<reference evidence="3 4" key="1">
    <citation type="journal article" date="2022" name="Allergy">
        <title>Genome assembly and annotation of Periplaneta americana reveal a comprehensive cockroach allergen profile.</title>
        <authorList>
            <person name="Wang L."/>
            <person name="Xiong Q."/>
            <person name="Saelim N."/>
            <person name="Wang L."/>
            <person name="Nong W."/>
            <person name="Wan A.T."/>
            <person name="Shi M."/>
            <person name="Liu X."/>
            <person name="Cao Q."/>
            <person name="Hui J.H.L."/>
            <person name="Sookrung N."/>
            <person name="Leung T.F."/>
            <person name="Tungtrongchitr A."/>
            <person name="Tsui S.K.W."/>
        </authorList>
    </citation>
    <scope>NUCLEOTIDE SEQUENCE [LARGE SCALE GENOMIC DNA]</scope>
    <source>
        <strain evidence="3">PWHHKU_190912</strain>
    </source>
</reference>
<evidence type="ECO:0000313" key="3">
    <source>
        <dbReference type="EMBL" id="KAJ4445587.1"/>
    </source>
</evidence>
<name>A0ABQ8TGS6_PERAM</name>
<sequence>DNLENTVSADGRWKRPLSADSPYFSGGRFSASSSATSECDEVSRSDVQKQYDTIQRKNKLAAKFPLLLDSDCLTEIKSNDEKEDIDNKELDHGFGATYILPTSQLLESLTCKPLGRTWTESELKECCEELGIKDCFYDKCERESLSSDCSNGACHSEKSLGEQIIAMAQDPRPAQVPCILPLEPGVTRKPPLPKYKKNENSYQERDANCKENYINCAVSNDDMSLGDLTYDVIDRSHCLKCSAHFVDQCEHSSEESRENGNHICNSEIVLSSSFPNTKEMLKKELIKNALQCLNFEDEVLDSAQNLPSGNSQAFPKEGKENGVGSCSIVPELNNYSLTENRPFLRTSDLTDNVSHDLTDTEVHRWFPLACECEVTHSHLSDAERETDLLLMNLARQKCNFDCSGNDDTCNVIANCDEESKNSNKPADMHMDATPSRDIPASAHSTHSEVPENDTLFDGCSEPLNSGIALQPPSEIVFPSSFSQFHAPSTCQNMEQDVYDKITTTFEPEQRSISPVHATSHFNLNIPTFEAAEDSTYDDIVTILKVLEQEDTNSLFKLVESKFIPEVETSCSNTNLLENTQKEAVTSGKLSDILTYLDEVERSCDDTLRSAKNQLQAVSETTQKSEMKLATVPRIPCSCGAVYIGTTQRSFKTRISEHRRNCRLGYVDKSAVAEHAYLEGEHKIRLEELLNLSTVDLAHEVLTLRLQLEEKSNSIRLLQETLNQHRELSMRNAKNADRGMKMRLREQKEEYESTVARHQKFIDQLIADKKTLSDKCESLVLEMKKSAEHHAKTLKTMEERHSIELQRAREMHAAAEKLRRERWIDNKTQKIKEMTVKGLEPELQRMNTRHEQELADLRLLHKQELEELEARAVRKTAQQMDQLRDQMNAEKEEALAKEKELLRKRYDKQAEQEEVEYQAQRRKFLAEIRREKERLAEEETRMREELEEAKQNMCKENAKIIERLKVEHQEAVETCERKHKNEVKSMKETAEIEKETWMHNYKKEQAKLLSERELEIKDQFKRERDKEIDLVIEKLESEATKIRTEMEQTMDSRLRRLKEKFDAEIKDMEESEKALKNKYNDIKGILVEKEDEVINLKANARQLDKELEEAKKDRLLVVLLRRDFPMLPSVTSTLVIMEEMLAPSQDLYILRFQSKQIVDRLSGERIDMKEIIRKEFQEQLSTAEEENIKLREEMAELRAKHKLELASKVEEMGRVTADREMQLQQVYNRVKLAIAKKEDTIQKLKLQHKSALERCCHLEELLDQQRRDFLLK</sequence>
<dbReference type="PANTHER" id="PTHR31540">
    <property type="entry name" value="CENTROSOMAL PROTEIN OF 131 KDA"/>
    <property type="match status" value="1"/>
</dbReference>